<dbReference type="KEGG" id="tsu:Tresu_2146"/>
<sequence length="453" mass="51851">MNIKCPNCGQLIALEQNVYDSIANDVRNEQFEKELEKRAVSLSKEKDAAVQLAVSKAQNEKEKEIAALEAKLSKIAAEFEAEKQKSKSEFQAALAEKNQQITKISAELGAAKEKSQSEMKIALASKEQEIALLNEKISSGKRDSEIAVKSAVQDKEKEIIQLKSDFAVLENKSKSEVSYIKEQFSAQLKAKDEEIAFYKDFKAKESTKQIGEDLEQFCLTEFNKNRALGFQNSYFEKDNKVSRASGSKGDFIFREASGDGVEFISIMFEMKNQADETATKHKNEDFLKELDKDRNEKGCEYAVLVSMLESDNDYYNTGIVDVSYKYPKMYVIRPQFFIPVITFLRNAAMNTLESKRELRRIQEQNMDITHFEEDLNKFKDGFSRNYDLASRKFMSAVEQIDKAISNLQKMKEDLLSSENNYRLANNKLEDLTVKKLVKNNPTMKQKFNELKGE</sequence>
<feature type="coiled-coil region" evidence="1">
    <location>
        <begin position="58"/>
        <end position="172"/>
    </location>
</feature>
<gene>
    <name evidence="2" type="ordered locus">Tresu_2146</name>
</gene>
<dbReference type="OrthoDB" id="3224137at2"/>
<evidence type="ECO:0000313" key="3">
    <source>
        <dbReference type="Proteomes" id="UP000006852"/>
    </source>
</evidence>
<keyword evidence="3" id="KW-1185">Reference proteome</keyword>
<dbReference type="RefSeq" id="WP_013702268.1">
    <property type="nucleotide sequence ID" value="NC_015385.1"/>
</dbReference>
<evidence type="ECO:0008006" key="4">
    <source>
        <dbReference type="Google" id="ProtNLM"/>
    </source>
</evidence>
<evidence type="ECO:0000313" key="2">
    <source>
        <dbReference type="EMBL" id="AEB15015.1"/>
    </source>
</evidence>
<dbReference type="GeneID" id="302999268"/>
<organism evidence="2 3">
    <name type="scientific">Treponema succinifaciens (strain ATCC 33096 / DSM 2489 / 6091)</name>
    <dbReference type="NCBI Taxonomy" id="869209"/>
    <lineage>
        <taxon>Bacteria</taxon>
        <taxon>Pseudomonadati</taxon>
        <taxon>Spirochaetota</taxon>
        <taxon>Spirochaetia</taxon>
        <taxon>Spirochaetales</taxon>
        <taxon>Treponemataceae</taxon>
        <taxon>Treponema</taxon>
    </lineage>
</organism>
<dbReference type="Proteomes" id="UP000006852">
    <property type="component" value="Chromosome"/>
</dbReference>
<dbReference type="Pfam" id="PF09903">
    <property type="entry name" value="DUF2130"/>
    <property type="match status" value="1"/>
</dbReference>
<accession>F2NW94</accession>
<dbReference type="PIRSF" id="PIRSF005850">
    <property type="entry name" value="UCP005850"/>
    <property type="match status" value="1"/>
</dbReference>
<proteinExistence type="predicted"/>
<reference evidence="2 3" key="1">
    <citation type="journal article" date="2011" name="Stand. Genomic Sci.">
        <title>Complete genome sequence of Treponema succinifaciens type strain (6091).</title>
        <authorList>
            <person name="Han C."/>
            <person name="Gronow S."/>
            <person name="Teshima H."/>
            <person name="Lapidus A."/>
            <person name="Nolan M."/>
            <person name="Lucas S."/>
            <person name="Hammon N."/>
            <person name="Deshpande S."/>
            <person name="Cheng J.F."/>
            <person name="Zeytun A."/>
            <person name="Tapia R."/>
            <person name="Goodwin L."/>
            <person name="Pitluck S."/>
            <person name="Liolios K."/>
            <person name="Pagani I."/>
            <person name="Ivanova N."/>
            <person name="Mavromatis K."/>
            <person name="Mikhailova N."/>
            <person name="Huntemann M."/>
            <person name="Pati A."/>
            <person name="Chen A."/>
            <person name="Palaniappan K."/>
            <person name="Land M."/>
            <person name="Hauser L."/>
            <person name="Brambilla E.M."/>
            <person name="Rohde M."/>
            <person name="Goker M."/>
            <person name="Woyke T."/>
            <person name="Bristow J."/>
            <person name="Eisen J.A."/>
            <person name="Markowitz V."/>
            <person name="Hugenholtz P."/>
            <person name="Kyrpides N.C."/>
            <person name="Klenk H.P."/>
            <person name="Detter J.C."/>
        </authorList>
    </citation>
    <scope>NUCLEOTIDE SEQUENCE [LARGE SCALE GENOMIC DNA]</scope>
    <source>
        <strain evidence="3">ATCC 33096 / DSM 2489 / 6091</strain>
    </source>
</reference>
<dbReference type="eggNOG" id="COG4487">
    <property type="taxonomic scope" value="Bacteria"/>
</dbReference>
<dbReference type="InterPro" id="IPR019219">
    <property type="entry name" value="DUF2130"/>
</dbReference>
<keyword evidence="1" id="KW-0175">Coiled coil</keyword>
<evidence type="ECO:0000256" key="1">
    <source>
        <dbReference type="SAM" id="Coils"/>
    </source>
</evidence>
<dbReference type="AlphaFoldDB" id="F2NW94"/>
<reference evidence="3" key="2">
    <citation type="submission" date="2011-04" db="EMBL/GenBank/DDBJ databases">
        <title>The complete genome of chromosome of Treponema succinifaciens DSM 2489.</title>
        <authorList>
            <person name="Lucas S."/>
            <person name="Copeland A."/>
            <person name="Lapidus A."/>
            <person name="Bruce D."/>
            <person name="Goodwin L."/>
            <person name="Pitluck S."/>
            <person name="Peters L."/>
            <person name="Kyrpides N."/>
            <person name="Mavromatis K."/>
            <person name="Ivanova N."/>
            <person name="Ovchinnikova G."/>
            <person name="Teshima H."/>
            <person name="Detter J.C."/>
            <person name="Tapia R."/>
            <person name="Han C."/>
            <person name="Land M."/>
            <person name="Hauser L."/>
            <person name="Markowitz V."/>
            <person name="Cheng J.-F."/>
            <person name="Hugenholtz P."/>
            <person name="Woyke T."/>
            <person name="Wu D."/>
            <person name="Gronow S."/>
            <person name="Wellnitz S."/>
            <person name="Brambilla E."/>
            <person name="Klenk H.-P."/>
            <person name="Eisen J.A."/>
        </authorList>
    </citation>
    <scope>NUCLEOTIDE SEQUENCE [LARGE SCALE GENOMIC DNA]</scope>
    <source>
        <strain evidence="3">ATCC 33096 / DSM 2489 / 6091</strain>
    </source>
</reference>
<dbReference type="EMBL" id="CP002631">
    <property type="protein sequence ID" value="AEB15015.1"/>
    <property type="molecule type" value="Genomic_DNA"/>
</dbReference>
<name>F2NW94_TRES6</name>
<feature type="coiled-coil region" evidence="1">
    <location>
        <begin position="400"/>
        <end position="434"/>
    </location>
</feature>
<protein>
    <recommendedName>
        <fullName evidence="4">DUF2130 domain-containing protein</fullName>
    </recommendedName>
</protein>
<dbReference type="HOGENOM" id="CLU_034837_0_0_12"/>